<dbReference type="HAMAP" id="MF_00444">
    <property type="entry name" value="ClpP"/>
    <property type="match status" value="1"/>
</dbReference>
<keyword evidence="5 6" id="KW-0720">Serine protease</keyword>
<dbReference type="PANTHER" id="PTHR10381:SF15">
    <property type="entry name" value="CHLOROPLASTIC ATP-DEPENDENT CLP PROTEASE PROTEOLYTIC SUBUNIT 1"/>
    <property type="match status" value="1"/>
</dbReference>
<dbReference type="GO" id="GO:0004252">
    <property type="term" value="F:serine-type endopeptidase activity"/>
    <property type="evidence" value="ECO:0007669"/>
    <property type="project" value="UniProtKB-UniRule"/>
</dbReference>
<dbReference type="EC" id="3.4.21.92" evidence="6"/>
<comment type="subunit">
    <text evidence="6">Component of the chloroplastic Clp protease core complex.</text>
</comment>
<evidence type="ECO:0000256" key="1">
    <source>
        <dbReference type="ARBA" id="ARBA00007039"/>
    </source>
</evidence>
<dbReference type="InterPro" id="IPR018215">
    <property type="entry name" value="ClpP_Ser_AS"/>
</dbReference>
<name>A0A0F6NF19_LATOH</name>
<dbReference type="SUPFAM" id="SSF52096">
    <property type="entry name" value="ClpP/crotonase"/>
    <property type="match status" value="1"/>
</dbReference>
<dbReference type="AlphaFoldDB" id="A0A0F6NF19"/>
<accession>A0A0F6NF19</accession>
<proteinExistence type="inferred from homology"/>
<keyword evidence="9" id="KW-0150">Chloroplast</keyword>
<keyword evidence="2 9" id="KW-0934">Plastid</keyword>
<evidence type="ECO:0000256" key="8">
    <source>
        <dbReference type="RuleBase" id="RU003567"/>
    </source>
</evidence>
<dbReference type="PROSITE" id="PS00381">
    <property type="entry name" value="CLP_PROTEASE_SER"/>
    <property type="match status" value="1"/>
</dbReference>
<evidence type="ECO:0000256" key="2">
    <source>
        <dbReference type="ARBA" id="ARBA00022640"/>
    </source>
</evidence>
<dbReference type="GO" id="GO:0009570">
    <property type="term" value="C:chloroplast stroma"/>
    <property type="evidence" value="ECO:0007669"/>
    <property type="project" value="UniProtKB-SubCell"/>
</dbReference>
<evidence type="ECO:0000256" key="3">
    <source>
        <dbReference type="ARBA" id="ARBA00022670"/>
    </source>
</evidence>
<sequence length="215" mass="24403">MPVGVPKVAFEVPGDDEATWIDLYHHLFYTRLIFLGQEIESEIANQVAGMMVYLSLENKNKDLYLFINSPGGEVMSGMAIFDIMQLVQAEVHTLCIGLAASMASIILAGGEITKRLAFPHAWRQIEKTLLYYTLRVMIHEPASAPFDGQAVECIMEADELLILRQTLITIYSQRTRKPFWQISEDLERDWFMSPEEAQAYGIIDMVADDSFFSLL</sequence>
<keyword evidence="4 6" id="KW-0378">Hydrolase</keyword>
<comment type="caution">
    <text evidence="6">Lacks conserved residue(s) required for the propagation of feature annotation.</text>
</comment>
<dbReference type="InterPro" id="IPR001907">
    <property type="entry name" value="ClpP"/>
</dbReference>
<dbReference type="GO" id="GO:0051117">
    <property type="term" value="F:ATPase binding"/>
    <property type="evidence" value="ECO:0007669"/>
    <property type="project" value="TreeGrafter"/>
</dbReference>
<dbReference type="GO" id="GO:0006515">
    <property type="term" value="P:protein quality control for misfolded or incompletely synthesized proteins"/>
    <property type="evidence" value="ECO:0007669"/>
    <property type="project" value="TreeGrafter"/>
</dbReference>
<feature type="active site" evidence="7">
    <location>
        <position position="101"/>
    </location>
</feature>
<evidence type="ECO:0000256" key="4">
    <source>
        <dbReference type="ARBA" id="ARBA00022801"/>
    </source>
</evidence>
<comment type="catalytic activity">
    <reaction evidence="6 7">
        <text>Hydrolysis of proteins to small peptides in the presence of ATP and magnesium. alpha-casein is the usual test substrate. In the absence of ATP, only oligopeptides shorter than five residues are hydrolyzed (such as succinyl-Leu-Tyr-|-NHMec, and Leu-Tyr-Leu-|-Tyr-Trp, in which cleavage of the -Tyr-|-Leu- and -Tyr-|-Trp bonds also occurs).</text>
        <dbReference type="EC" id="3.4.21.92"/>
    </reaction>
</comment>
<dbReference type="Pfam" id="PF00574">
    <property type="entry name" value="CLP_protease"/>
    <property type="match status" value="1"/>
</dbReference>
<dbReference type="GO" id="GO:0009368">
    <property type="term" value="C:endopeptidase Clp complex"/>
    <property type="evidence" value="ECO:0007669"/>
    <property type="project" value="TreeGrafter"/>
</dbReference>
<protein>
    <recommendedName>
        <fullName evidence="6 8">ATP-dependent Clp protease proteolytic subunit</fullName>
        <ecNumber evidence="6">3.4.21.92</ecNumber>
    </recommendedName>
    <alternativeName>
        <fullName evidence="6">Endopeptidase Clp</fullName>
    </alternativeName>
</protein>
<dbReference type="CDD" id="cd07017">
    <property type="entry name" value="S14_ClpP_2"/>
    <property type="match status" value="1"/>
</dbReference>
<evidence type="ECO:0000256" key="5">
    <source>
        <dbReference type="ARBA" id="ARBA00022825"/>
    </source>
</evidence>
<feature type="active site" description="Nucleophile" evidence="6">
    <location>
        <position position="101"/>
    </location>
</feature>
<evidence type="ECO:0000313" key="9">
    <source>
        <dbReference type="EMBL" id="AIK21059.1"/>
    </source>
</evidence>
<dbReference type="InterPro" id="IPR023562">
    <property type="entry name" value="ClpP/TepA"/>
</dbReference>
<comment type="subcellular location">
    <subcellularLocation>
        <location evidence="6">Plastid</location>
        <location evidence="6">Chloroplast stroma</location>
    </subcellularLocation>
</comment>
<keyword evidence="3 6" id="KW-0645">Protease</keyword>
<dbReference type="PANTHER" id="PTHR10381">
    <property type="entry name" value="ATP-DEPENDENT CLP PROTEASE PROTEOLYTIC SUBUNIT"/>
    <property type="match status" value="1"/>
</dbReference>
<reference evidence="9" key="1">
    <citation type="submission" date="2014-05" db="EMBL/GenBank/DDBJ databases">
        <title>Autopolyploid origin of Lathyrus venosus.</title>
        <authorList>
            <person name="Sveinsson S."/>
            <person name="Cronk Q."/>
        </authorList>
    </citation>
    <scope>NUCLEOTIDE SEQUENCE</scope>
</reference>
<dbReference type="InterPro" id="IPR029045">
    <property type="entry name" value="ClpP/crotonase-like_dom_sf"/>
</dbReference>
<comment type="similarity">
    <text evidence="1 6 8">Belongs to the peptidase S14 family.</text>
</comment>
<dbReference type="GO" id="GO:0004176">
    <property type="term" value="F:ATP-dependent peptidase activity"/>
    <property type="evidence" value="ECO:0007669"/>
    <property type="project" value="InterPro"/>
</dbReference>
<dbReference type="Gene3D" id="3.90.226.10">
    <property type="entry name" value="2-enoyl-CoA Hydratase, Chain A, domain 1"/>
    <property type="match status" value="1"/>
</dbReference>
<evidence type="ECO:0000256" key="7">
    <source>
        <dbReference type="PROSITE-ProRule" id="PRU10085"/>
    </source>
</evidence>
<evidence type="ECO:0000256" key="6">
    <source>
        <dbReference type="HAMAP-Rule" id="MF_00444"/>
    </source>
</evidence>
<geneLocation type="chloroplast" evidence="9"/>
<gene>
    <name evidence="6 9" type="primary">clpP</name>
</gene>
<organism evidence="9">
    <name type="scientific">Lathyrus ochroleucus</name>
    <name type="common">Cream pea</name>
    <dbReference type="NCBI Taxonomy" id="1234501"/>
    <lineage>
        <taxon>Eukaryota</taxon>
        <taxon>Viridiplantae</taxon>
        <taxon>Streptophyta</taxon>
        <taxon>Embryophyta</taxon>
        <taxon>Tracheophyta</taxon>
        <taxon>Spermatophyta</taxon>
        <taxon>Magnoliopsida</taxon>
        <taxon>eudicotyledons</taxon>
        <taxon>Gunneridae</taxon>
        <taxon>Pentapetalae</taxon>
        <taxon>rosids</taxon>
        <taxon>fabids</taxon>
        <taxon>Fabales</taxon>
        <taxon>Fabaceae</taxon>
        <taxon>Papilionoideae</taxon>
        <taxon>50 kb inversion clade</taxon>
        <taxon>NPAAA clade</taxon>
        <taxon>Hologalegina</taxon>
        <taxon>IRL clade</taxon>
        <taxon>Fabeae</taxon>
        <taxon>Lathyrus</taxon>
    </lineage>
</organism>
<dbReference type="EMBL" id="KJ806198">
    <property type="protein sequence ID" value="AIK21059.1"/>
    <property type="molecule type" value="Genomic_DNA"/>
</dbReference>
<comment type="function">
    <text evidence="6">Cleaves peptides in various proteins in a process that requires ATP hydrolysis. Has a chymotrypsin-like activity. Plays a major role in the degradation of misfolded proteins.</text>
</comment>
<dbReference type="PRINTS" id="PR00127">
    <property type="entry name" value="CLPPROTEASEP"/>
</dbReference>